<feature type="DNA-binding region" description="H-T-H motif" evidence="4">
    <location>
        <begin position="34"/>
        <end position="53"/>
    </location>
</feature>
<evidence type="ECO:0000259" key="5">
    <source>
        <dbReference type="PROSITE" id="PS50977"/>
    </source>
</evidence>
<keyword evidence="2 4" id="KW-0238">DNA-binding</keyword>
<feature type="domain" description="HTH tetR-type" evidence="5">
    <location>
        <begin position="11"/>
        <end position="71"/>
    </location>
</feature>
<comment type="caution">
    <text evidence="6">The sequence shown here is derived from an EMBL/GenBank/DDBJ whole genome shotgun (WGS) entry which is preliminary data.</text>
</comment>
<dbReference type="InterPro" id="IPR040611">
    <property type="entry name" value="AlkX_C"/>
</dbReference>
<evidence type="ECO:0000256" key="2">
    <source>
        <dbReference type="ARBA" id="ARBA00023125"/>
    </source>
</evidence>
<keyword evidence="7" id="KW-1185">Reference proteome</keyword>
<dbReference type="InterPro" id="IPR009057">
    <property type="entry name" value="Homeodomain-like_sf"/>
</dbReference>
<dbReference type="InterPro" id="IPR050109">
    <property type="entry name" value="HTH-type_TetR-like_transc_reg"/>
</dbReference>
<dbReference type="RefSeq" id="WP_344716485.1">
    <property type="nucleotide sequence ID" value="NZ_BAAAVS010000019.1"/>
</dbReference>
<dbReference type="SUPFAM" id="SSF46689">
    <property type="entry name" value="Homeodomain-like"/>
    <property type="match status" value="1"/>
</dbReference>
<dbReference type="Pfam" id="PF00440">
    <property type="entry name" value="TetR_N"/>
    <property type="match status" value="1"/>
</dbReference>
<dbReference type="Proteomes" id="UP001501035">
    <property type="component" value="Unassembled WGS sequence"/>
</dbReference>
<evidence type="ECO:0000256" key="1">
    <source>
        <dbReference type="ARBA" id="ARBA00023015"/>
    </source>
</evidence>
<protein>
    <submittedName>
        <fullName evidence="6">TetR family transcriptional regulator</fullName>
    </submittedName>
</protein>
<keyword evidence="3" id="KW-0804">Transcription</keyword>
<evidence type="ECO:0000313" key="6">
    <source>
        <dbReference type="EMBL" id="GAA3032665.1"/>
    </source>
</evidence>
<evidence type="ECO:0000313" key="7">
    <source>
        <dbReference type="Proteomes" id="UP001501035"/>
    </source>
</evidence>
<gene>
    <name evidence="6" type="ORF">GCM10010528_12260</name>
</gene>
<name>A0ABP6L900_9ACTN</name>
<accession>A0ABP6L900</accession>
<sequence>MTRTYAQASRELLRNSLLDGLRGLLLERDWSAVRMSDVAAASGVSRQTVYNEFGSRYGLAQAYAQRLAAHLAAIVGTALDGHPNDVLGALHDGFAEFFTDVALDPMIASLLAGDANPDLLRLITTDAAPLITTAAEILHGALADSAWLSMSDDDAERIARTLTRMALSYVAMPPEGDRNVAADMAAVMGPAIEAARV</sequence>
<dbReference type="PANTHER" id="PTHR30055:SF234">
    <property type="entry name" value="HTH-TYPE TRANSCRIPTIONAL REGULATOR BETI"/>
    <property type="match status" value="1"/>
</dbReference>
<reference evidence="7" key="1">
    <citation type="journal article" date="2019" name="Int. J. Syst. Evol. Microbiol.">
        <title>The Global Catalogue of Microorganisms (GCM) 10K type strain sequencing project: providing services to taxonomists for standard genome sequencing and annotation.</title>
        <authorList>
            <consortium name="The Broad Institute Genomics Platform"/>
            <consortium name="The Broad Institute Genome Sequencing Center for Infectious Disease"/>
            <person name="Wu L."/>
            <person name="Ma J."/>
        </authorList>
    </citation>
    <scope>NUCLEOTIDE SEQUENCE [LARGE SCALE GENOMIC DNA]</scope>
    <source>
        <strain evidence="7">JCM 14234</strain>
    </source>
</reference>
<dbReference type="PROSITE" id="PS50977">
    <property type="entry name" value="HTH_TETR_2"/>
    <property type="match status" value="1"/>
</dbReference>
<dbReference type="InterPro" id="IPR001647">
    <property type="entry name" value="HTH_TetR"/>
</dbReference>
<dbReference type="Pfam" id="PF18556">
    <property type="entry name" value="TetR_C_35"/>
    <property type="match status" value="1"/>
</dbReference>
<keyword evidence="1" id="KW-0805">Transcription regulation</keyword>
<dbReference type="Gene3D" id="1.10.357.10">
    <property type="entry name" value="Tetracycline Repressor, domain 2"/>
    <property type="match status" value="1"/>
</dbReference>
<dbReference type="EMBL" id="BAAAVS010000019">
    <property type="protein sequence ID" value="GAA3032665.1"/>
    <property type="molecule type" value="Genomic_DNA"/>
</dbReference>
<organism evidence="6 7">
    <name type="scientific">Gordonia defluvii</name>
    <dbReference type="NCBI Taxonomy" id="283718"/>
    <lineage>
        <taxon>Bacteria</taxon>
        <taxon>Bacillati</taxon>
        <taxon>Actinomycetota</taxon>
        <taxon>Actinomycetes</taxon>
        <taxon>Mycobacteriales</taxon>
        <taxon>Gordoniaceae</taxon>
        <taxon>Gordonia</taxon>
    </lineage>
</organism>
<dbReference type="PANTHER" id="PTHR30055">
    <property type="entry name" value="HTH-TYPE TRANSCRIPTIONAL REGULATOR RUTR"/>
    <property type="match status" value="1"/>
</dbReference>
<evidence type="ECO:0000256" key="4">
    <source>
        <dbReference type="PROSITE-ProRule" id="PRU00335"/>
    </source>
</evidence>
<evidence type="ECO:0000256" key="3">
    <source>
        <dbReference type="ARBA" id="ARBA00023163"/>
    </source>
</evidence>
<proteinExistence type="predicted"/>